<gene>
    <name evidence="7" type="ORF">EJ08DRAFT_666637</name>
</gene>
<keyword evidence="2" id="KW-0378">Hydrolase</keyword>
<comment type="caution">
    <text evidence="7">The sequence shown here is derived from an EMBL/GenBank/DDBJ whole genome shotgun (WGS) entry which is preliminary data.</text>
</comment>
<name>A0A9P4NE21_9PEZI</name>
<sequence>MERLEIQESTPDRHQSVGGRQIQKMVMGPPHGGILCDDMGLGKTIQALIGTMGLKLEGQLQGPILIVAPLSTLAQWITESQRHFKQSPSQILAGDWDFVLVTYEFILAEQQRKEKYVAKLEAERKRLEKDPKAKPLDIRRPHLTILSEVYRDIGRPFPLLIIDEAHKIKKWDGKKRAAIKSVPYDRILMLDGTPMSNNWFEIFGLIDLLPDSPFEDLDEFWRIFGPRRGGRLRTPEESQQNRLVKYLLSFTVGRPKLILGLPELVRRDFKFELRRQAAEEMLGYVDSFYRAAGREHNVEDVMVHATKAQQAAAHPALIKSRGGAPDAATRAGIDQIHALYAQHLKSNVNIDDPGYTKELVEFFSSPLARKQILAAQAEKGRKVARENREAKGATVSTGNQQPSNKKRRRLDELIEWEDDEDSLFVPETPSIDAVLVAGLEESEPEDDPENEEDPDDEEDPRVEADQEIKDDPEPTATTTSAFVKKENDAVKNEGTTAKKASEKALRAGWKTRVQKKSDLELYSERVTAFTDCYAQITQDHSKAASKVLGWSKFVWFLDILEEAMKRKHPLVRILRFDGSVLAENRVTVLKSLETSDRDTLLLLQPVSGGNGLNIQCSSIMILAEPDWNRQEKEKVEARSHRRGNPNTVYSYSLFAETSAIDQVTRASTIKKSILINKFMETYVDNWASISPNHFHNRTSRYILYIS</sequence>
<evidence type="ECO:0000313" key="7">
    <source>
        <dbReference type="EMBL" id="KAF2416674.1"/>
    </source>
</evidence>
<dbReference type="GO" id="GO:0016787">
    <property type="term" value="F:hydrolase activity"/>
    <property type="evidence" value="ECO:0007669"/>
    <property type="project" value="UniProtKB-KW"/>
</dbReference>
<feature type="compositionally biased region" description="Polar residues" evidence="4">
    <location>
        <begin position="394"/>
        <end position="403"/>
    </location>
</feature>
<evidence type="ECO:0000256" key="1">
    <source>
        <dbReference type="ARBA" id="ARBA00022741"/>
    </source>
</evidence>
<feature type="domain" description="Helicase C-terminal" evidence="6">
    <location>
        <begin position="535"/>
        <end position="687"/>
    </location>
</feature>
<dbReference type="InterPro" id="IPR001650">
    <property type="entry name" value="Helicase_C-like"/>
</dbReference>
<dbReference type="OrthoDB" id="3798703at2759"/>
<dbReference type="InterPro" id="IPR014001">
    <property type="entry name" value="Helicase_ATP-bd"/>
</dbReference>
<keyword evidence="1" id="KW-0547">Nucleotide-binding</keyword>
<feature type="region of interest" description="Disordered" evidence="4">
    <location>
        <begin position="441"/>
        <end position="503"/>
    </location>
</feature>
<evidence type="ECO:0000256" key="2">
    <source>
        <dbReference type="ARBA" id="ARBA00022801"/>
    </source>
</evidence>
<dbReference type="SMART" id="SM00487">
    <property type="entry name" value="DEXDc"/>
    <property type="match status" value="1"/>
</dbReference>
<dbReference type="SUPFAM" id="SSF52540">
    <property type="entry name" value="P-loop containing nucleoside triphosphate hydrolases"/>
    <property type="match status" value="2"/>
</dbReference>
<dbReference type="CDD" id="cd18793">
    <property type="entry name" value="SF2_C_SNF"/>
    <property type="match status" value="1"/>
</dbReference>
<reference evidence="7" key="1">
    <citation type="journal article" date="2020" name="Stud. Mycol.">
        <title>101 Dothideomycetes genomes: a test case for predicting lifestyles and emergence of pathogens.</title>
        <authorList>
            <person name="Haridas S."/>
            <person name="Albert R."/>
            <person name="Binder M."/>
            <person name="Bloem J."/>
            <person name="Labutti K."/>
            <person name="Salamov A."/>
            <person name="Andreopoulos B."/>
            <person name="Baker S."/>
            <person name="Barry K."/>
            <person name="Bills G."/>
            <person name="Bluhm B."/>
            <person name="Cannon C."/>
            <person name="Castanera R."/>
            <person name="Culley D."/>
            <person name="Daum C."/>
            <person name="Ezra D."/>
            <person name="Gonzalez J."/>
            <person name="Henrissat B."/>
            <person name="Kuo A."/>
            <person name="Liang C."/>
            <person name="Lipzen A."/>
            <person name="Lutzoni F."/>
            <person name="Magnuson J."/>
            <person name="Mondo S."/>
            <person name="Nolan M."/>
            <person name="Ohm R."/>
            <person name="Pangilinan J."/>
            <person name="Park H.-J."/>
            <person name="Ramirez L."/>
            <person name="Alfaro M."/>
            <person name="Sun H."/>
            <person name="Tritt A."/>
            <person name="Yoshinaga Y."/>
            <person name="Zwiers L.-H."/>
            <person name="Turgeon B."/>
            <person name="Goodwin S."/>
            <person name="Spatafora J."/>
            <person name="Crous P."/>
            <person name="Grigoriev I."/>
        </authorList>
    </citation>
    <scope>NUCLEOTIDE SEQUENCE</scope>
    <source>
        <strain evidence="7">CBS 130266</strain>
    </source>
</reference>
<proteinExistence type="predicted"/>
<feature type="compositionally biased region" description="Acidic residues" evidence="4">
    <location>
        <begin position="441"/>
        <end position="460"/>
    </location>
</feature>
<dbReference type="Pfam" id="PF00176">
    <property type="entry name" value="SNF2-rel_dom"/>
    <property type="match status" value="1"/>
</dbReference>
<feature type="compositionally biased region" description="Basic and acidic residues" evidence="4">
    <location>
        <begin position="378"/>
        <end position="391"/>
    </location>
</feature>
<dbReference type="Proteomes" id="UP000800235">
    <property type="component" value="Unassembled WGS sequence"/>
</dbReference>
<feature type="region of interest" description="Disordered" evidence="4">
    <location>
        <begin position="377"/>
        <end position="409"/>
    </location>
</feature>
<keyword evidence="3" id="KW-0067">ATP-binding</keyword>
<dbReference type="Gene3D" id="3.40.50.10810">
    <property type="entry name" value="Tandem AAA-ATPase domain"/>
    <property type="match status" value="1"/>
</dbReference>
<dbReference type="PROSITE" id="PS51194">
    <property type="entry name" value="HELICASE_CTER"/>
    <property type="match status" value="1"/>
</dbReference>
<keyword evidence="8" id="KW-1185">Reference proteome</keyword>
<dbReference type="PROSITE" id="PS51192">
    <property type="entry name" value="HELICASE_ATP_BIND_1"/>
    <property type="match status" value="1"/>
</dbReference>
<dbReference type="InterPro" id="IPR038718">
    <property type="entry name" value="SNF2-like_sf"/>
</dbReference>
<dbReference type="EMBL" id="MU007153">
    <property type="protein sequence ID" value="KAF2416674.1"/>
    <property type="molecule type" value="Genomic_DNA"/>
</dbReference>
<evidence type="ECO:0000313" key="8">
    <source>
        <dbReference type="Proteomes" id="UP000800235"/>
    </source>
</evidence>
<dbReference type="Pfam" id="PF00271">
    <property type="entry name" value="Helicase_C"/>
    <property type="match status" value="1"/>
</dbReference>
<accession>A0A9P4NE21</accession>
<dbReference type="InterPro" id="IPR000330">
    <property type="entry name" value="SNF2_N"/>
</dbReference>
<feature type="domain" description="Helicase ATP-binding" evidence="5">
    <location>
        <begin position="24"/>
        <end position="212"/>
    </location>
</feature>
<dbReference type="PANTHER" id="PTHR10799">
    <property type="entry name" value="SNF2/RAD54 HELICASE FAMILY"/>
    <property type="match status" value="1"/>
</dbReference>
<dbReference type="InterPro" id="IPR027417">
    <property type="entry name" value="P-loop_NTPase"/>
</dbReference>
<dbReference type="Gene3D" id="3.40.50.300">
    <property type="entry name" value="P-loop containing nucleotide triphosphate hydrolases"/>
    <property type="match status" value="1"/>
</dbReference>
<dbReference type="GO" id="GO:0005524">
    <property type="term" value="F:ATP binding"/>
    <property type="evidence" value="ECO:0007669"/>
    <property type="project" value="InterPro"/>
</dbReference>
<evidence type="ECO:0000259" key="5">
    <source>
        <dbReference type="PROSITE" id="PS51192"/>
    </source>
</evidence>
<feature type="compositionally biased region" description="Basic and acidic residues" evidence="4">
    <location>
        <begin position="461"/>
        <end position="472"/>
    </location>
</feature>
<evidence type="ECO:0000256" key="3">
    <source>
        <dbReference type="ARBA" id="ARBA00022840"/>
    </source>
</evidence>
<dbReference type="InterPro" id="IPR049730">
    <property type="entry name" value="SNF2/RAD54-like_C"/>
</dbReference>
<organism evidence="7 8">
    <name type="scientific">Tothia fuscella</name>
    <dbReference type="NCBI Taxonomy" id="1048955"/>
    <lineage>
        <taxon>Eukaryota</taxon>
        <taxon>Fungi</taxon>
        <taxon>Dikarya</taxon>
        <taxon>Ascomycota</taxon>
        <taxon>Pezizomycotina</taxon>
        <taxon>Dothideomycetes</taxon>
        <taxon>Pleosporomycetidae</taxon>
        <taxon>Venturiales</taxon>
        <taxon>Cylindrosympodiaceae</taxon>
        <taxon>Tothia</taxon>
    </lineage>
</organism>
<dbReference type="AlphaFoldDB" id="A0A9P4NE21"/>
<evidence type="ECO:0000259" key="6">
    <source>
        <dbReference type="PROSITE" id="PS51194"/>
    </source>
</evidence>
<protein>
    <submittedName>
        <fullName evidence="7">Uncharacterized protein</fullName>
    </submittedName>
</protein>
<evidence type="ECO:0000256" key="4">
    <source>
        <dbReference type="SAM" id="MobiDB-lite"/>
    </source>
</evidence>